<name>A0A2T5MGX6_9GAMM</name>
<organism evidence="2 3">
    <name type="scientific">Stenotrophobium rhamnosiphilum</name>
    <dbReference type="NCBI Taxonomy" id="2029166"/>
    <lineage>
        <taxon>Bacteria</taxon>
        <taxon>Pseudomonadati</taxon>
        <taxon>Pseudomonadota</taxon>
        <taxon>Gammaproteobacteria</taxon>
        <taxon>Nevskiales</taxon>
        <taxon>Nevskiaceae</taxon>
        <taxon>Stenotrophobium</taxon>
    </lineage>
</organism>
<dbReference type="Proteomes" id="UP000244248">
    <property type="component" value="Unassembled WGS sequence"/>
</dbReference>
<feature type="transmembrane region" description="Helical" evidence="1">
    <location>
        <begin position="59"/>
        <end position="79"/>
    </location>
</feature>
<dbReference type="AlphaFoldDB" id="A0A2T5MGX6"/>
<proteinExistence type="predicted"/>
<evidence type="ECO:0000313" key="3">
    <source>
        <dbReference type="Proteomes" id="UP000244248"/>
    </source>
</evidence>
<protein>
    <submittedName>
        <fullName evidence="2">Uncharacterized protein</fullName>
    </submittedName>
</protein>
<dbReference type="EMBL" id="QANS01000003">
    <property type="protein sequence ID" value="PTU31835.1"/>
    <property type="molecule type" value="Genomic_DNA"/>
</dbReference>
<accession>A0A2T5MGX6</accession>
<keyword evidence="3" id="KW-1185">Reference proteome</keyword>
<keyword evidence="1" id="KW-0812">Transmembrane</keyword>
<evidence type="ECO:0000313" key="2">
    <source>
        <dbReference type="EMBL" id="PTU31835.1"/>
    </source>
</evidence>
<comment type="caution">
    <text evidence="2">The sequence shown here is derived from an EMBL/GenBank/DDBJ whole genome shotgun (WGS) entry which is preliminary data.</text>
</comment>
<dbReference type="OrthoDB" id="7474882at2"/>
<evidence type="ECO:0000256" key="1">
    <source>
        <dbReference type="SAM" id="Phobius"/>
    </source>
</evidence>
<reference evidence="2 3" key="1">
    <citation type="submission" date="2018-04" db="EMBL/GenBank/DDBJ databases">
        <title>Novel species isolated from glacier.</title>
        <authorList>
            <person name="Liu Q."/>
            <person name="Xin Y.-H."/>
        </authorList>
    </citation>
    <scope>NUCLEOTIDE SEQUENCE [LARGE SCALE GENOMIC DNA]</scope>
    <source>
        <strain evidence="2 3">GT1R17</strain>
    </source>
</reference>
<feature type="transmembrane region" description="Helical" evidence="1">
    <location>
        <begin position="32"/>
        <end position="52"/>
    </location>
</feature>
<keyword evidence="1" id="KW-1133">Transmembrane helix</keyword>
<keyword evidence="1" id="KW-0472">Membrane</keyword>
<gene>
    <name evidence="2" type="ORF">CJD38_10605</name>
</gene>
<sequence>MLAGPVCFIVSALVMAGAALWYPEGPAHINNIAVPIALFPAIWAVLFFYLMLDKKLGRAWTVALVLLAVHTGLIGHHFYEVEAAKKSQAAAVQAEPAK</sequence>